<evidence type="ECO:0000256" key="5">
    <source>
        <dbReference type="ARBA" id="ARBA00032902"/>
    </source>
</evidence>
<evidence type="ECO:0000259" key="6">
    <source>
        <dbReference type="Pfam" id="PF11380"/>
    </source>
</evidence>
<dbReference type="Pfam" id="PF17103">
    <property type="entry name" value="Stealth_CR4"/>
    <property type="match status" value="1"/>
</dbReference>
<dbReference type="InterPro" id="IPR047141">
    <property type="entry name" value="Stealth"/>
</dbReference>
<protein>
    <recommendedName>
        <fullName evidence="2">Capsular polysaccharide phosphotransferase SacB</fullName>
    </recommendedName>
    <alternativeName>
        <fullName evidence="5">Stealth protein SacB</fullName>
    </alternativeName>
</protein>
<feature type="domain" description="Stealth protein CR3 conserved region 3" evidence="7">
    <location>
        <begin position="196"/>
        <end position="242"/>
    </location>
</feature>
<dbReference type="PANTHER" id="PTHR24045">
    <property type="match status" value="1"/>
</dbReference>
<evidence type="ECO:0000259" key="7">
    <source>
        <dbReference type="Pfam" id="PF17102"/>
    </source>
</evidence>
<evidence type="ECO:0000313" key="10">
    <source>
        <dbReference type="EMBL" id="VFJ64915.1"/>
    </source>
</evidence>
<dbReference type="Pfam" id="PF11380">
    <property type="entry name" value="Stealth_CR2"/>
    <property type="match status" value="1"/>
</dbReference>
<dbReference type="EMBL" id="CAADEW010000094">
    <property type="protein sequence ID" value="VFJ59799.1"/>
    <property type="molecule type" value="Genomic_DNA"/>
</dbReference>
<evidence type="ECO:0000313" key="9">
    <source>
        <dbReference type="EMBL" id="VFJ59799.1"/>
    </source>
</evidence>
<dbReference type="PANTHER" id="PTHR24045:SF0">
    <property type="entry name" value="N-ACETYLGLUCOSAMINE-1-PHOSPHOTRANSFERASE SUBUNITS ALPHA_BETA"/>
    <property type="match status" value="1"/>
</dbReference>
<dbReference type="GO" id="GO:0016772">
    <property type="term" value="F:transferase activity, transferring phosphorus-containing groups"/>
    <property type="evidence" value="ECO:0007669"/>
    <property type="project" value="InterPro"/>
</dbReference>
<dbReference type="InterPro" id="IPR021520">
    <property type="entry name" value="Stealth_CR2"/>
</dbReference>
<dbReference type="EMBL" id="CAADFD010000098">
    <property type="protein sequence ID" value="VFJ64915.1"/>
    <property type="molecule type" value="Genomic_DNA"/>
</dbReference>
<evidence type="ECO:0000256" key="1">
    <source>
        <dbReference type="ARBA" id="ARBA00007583"/>
    </source>
</evidence>
<sequence>MMNTNANDPIDLVYTWVDDRFPGYRVLLGQYATNAHDRNPNRTRDNLDMLRYSLRSVHHYLPWIRKIRILSCRPQVPDWLVADHPRISVIHHDQIMDEGMLPTFNSFAIISHLHLIPGLTRRFLYFEDDMFAARPFCPDELMASDGHIQFYPRFSATPDAQYRHHHGKSPWNLALAHTNHLLDDVYGPTRRNSVNHVPLFIDSQAWGAMVERWAESFEITRHSRFRAMGNIASEYLYPHYMVNEGLGRLCTYWETYRRTAYVGLENHRWLNAIALAFQNWRQPMFITMNDNFDEHPNPKAVAHIRAWLTRRFPWPSPFERIPPGR</sequence>
<evidence type="ECO:0000256" key="4">
    <source>
        <dbReference type="ARBA" id="ARBA00023169"/>
    </source>
</evidence>
<organism evidence="10">
    <name type="scientific">Candidatus Kentrum sp. FW</name>
    <dbReference type="NCBI Taxonomy" id="2126338"/>
    <lineage>
        <taxon>Bacteria</taxon>
        <taxon>Pseudomonadati</taxon>
        <taxon>Pseudomonadota</taxon>
        <taxon>Gammaproteobacteria</taxon>
        <taxon>Candidatus Kentrum</taxon>
    </lineage>
</organism>
<proteinExistence type="inferred from homology"/>
<evidence type="ECO:0000259" key="8">
    <source>
        <dbReference type="Pfam" id="PF17103"/>
    </source>
</evidence>
<evidence type="ECO:0000256" key="3">
    <source>
        <dbReference type="ARBA" id="ARBA00022679"/>
    </source>
</evidence>
<name>A0A450TD68_9GAMM</name>
<evidence type="ECO:0000256" key="2">
    <source>
        <dbReference type="ARBA" id="ARBA00022423"/>
    </source>
</evidence>
<feature type="domain" description="Stealth protein CR2 conserved region 2" evidence="6">
    <location>
        <begin position="46"/>
        <end position="147"/>
    </location>
</feature>
<dbReference type="AlphaFoldDB" id="A0A450TD68"/>
<gene>
    <name evidence="9" type="ORF">BECKFW1821A_GA0114235_109417</name>
    <name evidence="10" type="ORF">BECKFW1821B_GA0114236_109815</name>
</gene>
<dbReference type="GO" id="GO:0000271">
    <property type="term" value="P:polysaccharide biosynthetic process"/>
    <property type="evidence" value="ECO:0007669"/>
    <property type="project" value="UniProtKB-KW"/>
</dbReference>
<dbReference type="InterPro" id="IPR031357">
    <property type="entry name" value="Stealth_CR3"/>
</dbReference>
<keyword evidence="3" id="KW-0808">Transferase</keyword>
<reference evidence="10" key="1">
    <citation type="submission" date="2019-02" db="EMBL/GenBank/DDBJ databases">
        <authorList>
            <person name="Gruber-Vodicka R. H."/>
            <person name="Seah K. B. B."/>
        </authorList>
    </citation>
    <scope>NUCLEOTIDE SEQUENCE</scope>
    <source>
        <strain evidence="10">BECK_BZ106</strain>
        <strain evidence="9">BECK_BZ15</strain>
    </source>
</reference>
<dbReference type="Pfam" id="PF17102">
    <property type="entry name" value="Stealth_CR3"/>
    <property type="match status" value="1"/>
</dbReference>
<comment type="similarity">
    <text evidence="1">Belongs to the stealth family.</text>
</comment>
<feature type="domain" description="Stealth protein CR4 conserved region 4" evidence="8">
    <location>
        <begin position="284"/>
        <end position="322"/>
    </location>
</feature>
<keyword evidence="4" id="KW-0270">Exopolysaccharide synthesis</keyword>
<dbReference type="InterPro" id="IPR031356">
    <property type="entry name" value="Stealth_CR4"/>
</dbReference>
<accession>A0A450TD68</accession>